<feature type="non-terminal residue" evidence="1">
    <location>
        <position position="46"/>
    </location>
</feature>
<proteinExistence type="predicted"/>
<sequence length="46" mass="5283">MLAFSKIMKKYDEVSKLMERVETTFIKHFSNSNRSKGFLSGRTAAP</sequence>
<keyword evidence="2" id="KW-1185">Reference proteome</keyword>
<gene>
    <name evidence="1" type="ORF">CISIN_1g0467681mg</name>
</gene>
<reference evidence="1 2" key="1">
    <citation type="submission" date="2014-04" db="EMBL/GenBank/DDBJ databases">
        <authorList>
            <consortium name="International Citrus Genome Consortium"/>
            <person name="Gmitter F."/>
            <person name="Chen C."/>
            <person name="Farmerie W."/>
            <person name="Harkins T."/>
            <person name="Desany B."/>
            <person name="Mohiuddin M."/>
            <person name="Kodira C."/>
            <person name="Borodovsky M."/>
            <person name="Lomsadze A."/>
            <person name="Burns P."/>
            <person name="Jenkins J."/>
            <person name="Prochnik S."/>
            <person name="Shu S."/>
            <person name="Chapman J."/>
            <person name="Pitluck S."/>
            <person name="Schmutz J."/>
            <person name="Rokhsar D."/>
        </authorList>
    </citation>
    <scope>NUCLEOTIDE SEQUENCE</scope>
</reference>
<evidence type="ECO:0000313" key="1">
    <source>
        <dbReference type="EMBL" id="KDO83006.1"/>
    </source>
</evidence>
<protein>
    <recommendedName>
        <fullName evidence="3">SPX domain-containing protein</fullName>
    </recommendedName>
</protein>
<accession>A0A067H622</accession>
<organism evidence="1 2">
    <name type="scientific">Citrus sinensis</name>
    <name type="common">Sweet orange</name>
    <name type="synonym">Citrus aurantium var. sinensis</name>
    <dbReference type="NCBI Taxonomy" id="2711"/>
    <lineage>
        <taxon>Eukaryota</taxon>
        <taxon>Viridiplantae</taxon>
        <taxon>Streptophyta</taxon>
        <taxon>Embryophyta</taxon>
        <taxon>Tracheophyta</taxon>
        <taxon>Spermatophyta</taxon>
        <taxon>Magnoliopsida</taxon>
        <taxon>eudicotyledons</taxon>
        <taxon>Gunneridae</taxon>
        <taxon>Pentapetalae</taxon>
        <taxon>rosids</taxon>
        <taxon>malvids</taxon>
        <taxon>Sapindales</taxon>
        <taxon>Rutaceae</taxon>
        <taxon>Aurantioideae</taxon>
        <taxon>Citrus</taxon>
    </lineage>
</organism>
<dbReference type="EMBL" id="KK784875">
    <property type="protein sequence ID" value="KDO83006.1"/>
    <property type="molecule type" value="Genomic_DNA"/>
</dbReference>
<evidence type="ECO:0000313" key="2">
    <source>
        <dbReference type="Proteomes" id="UP000027120"/>
    </source>
</evidence>
<dbReference type="AlphaFoldDB" id="A0A067H622"/>
<evidence type="ECO:0008006" key="3">
    <source>
        <dbReference type="Google" id="ProtNLM"/>
    </source>
</evidence>
<name>A0A067H622_CITSI</name>
<dbReference type="Proteomes" id="UP000027120">
    <property type="component" value="Unassembled WGS sequence"/>
</dbReference>